<comment type="caution">
    <text evidence="1">The sequence shown here is derived from an EMBL/GenBank/DDBJ whole genome shotgun (WGS) entry which is preliminary data.</text>
</comment>
<dbReference type="Proteomes" id="UP000315403">
    <property type="component" value="Unassembled WGS sequence"/>
</dbReference>
<dbReference type="PANTHER" id="PTHR33055">
    <property type="entry name" value="TRANSPOSASE FOR INSERTION SEQUENCE ELEMENT IS1111A"/>
    <property type="match status" value="1"/>
</dbReference>
<dbReference type="AlphaFoldDB" id="A0A543PYG9"/>
<gene>
    <name evidence="1" type="ORF">DLNHIDIE_03569</name>
</gene>
<proteinExistence type="predicted"/>
<reference evidence="1 2" key="1">
    <citation type="submission" date="2019-03" db="EMBL/GenBank/DDBJ databases">
        <title>New insights into Acidothiobacillus thiooxidans sulfur metabolism through coupled gene expression, solution geochemistry, microscopy and spectroscopy analyses.</title>
        <authorList>
            <person name="Camacho D."/>
            <person name="Frazao R."/>
            <person name="Fouillen A."/>
            <person name="Nanci A."/>
            <person name="Lang B.F."/>
            <person name="Apte S.C."/>
            <person name="Baron C."/>
            <person name="Warren L.A."/>
        </authorList>
    </citation>
    <scope>NUCLEOTIDE SEQUENCE [LARGE SCALE GENOMIC DNA]</scope>
    <source>
        <strain evidence="1 2">ATCC 19377</strain>
    </source>
</reference>
<evidence type="ECO:0000313" key="2">
    <source>
        <dbReference type="Proteomes" id="UP000315403"/>
    </source>
</evidence>
<evidence type="ECO:0000313" key="1">
    <source>
        <dbReference type="EMBL" id="TQN49112.1"/>
    </source>
</evidence>
<name>A0A543PYG9_ACITH</name>
<dbReference type="InterPro" id="IPR047650">
    <property type="entry name" value="Transpos_IS110"/>
</dbReference>
<organism evidence="1 2">
    <name type="scientific">Acidithiobacillus thiooxidans ATCC 19377</name>
    <dbReference type="NCBI Taxonomy" id="637390"/>
    <lineage>
        <taxon>Bacteria</taxon>
        <taxon>Pseudomonadati</taxon>
        <taxon>Pseudomonadota</taxon>
        <taxon>Acidithiobacillia</taxon>
        <taxon>Acidithiobacillales</taxon>
        <taxon>Acidithiobacillaceae</taxon>
        <taxon>Acidithiobacillus</taxon>
    </lineage>
</organism>
<dbReference type="PANTHER" id="PTHR33055:SF3">
    <property type="entry name" value="PUTATIVE TRANSPOSASE FOR IS117-RELATED"/>
    <property type="match status" value="1"/>
</dbReference>
<sequence>MQLHWVDMETGEIHRKQMKRRALLEFFANRQPGIVAMEACGSAHYWGRELRKLGHEVRLIAAQFVRPFVKTNKTDAEDGAAIWETVQRPDMRLVATKSKDQQCILSLHRIRDQPIKSWTMQAGSGGKVKRHENFEACS</sequence>
<accession>A0A543PYG9</accession>
<protein>
    <submittedName>
        <fullName evidence="1">Putative family 20 transposase</fullName>
    </submittedName>
</protein>
<dbReference type="EMBL" id="SZUV01000023">
    <property type="protein sequence ID" value="TQN49112.1"/>
    <property type="molecule type" value="Genomic_DNA"/>
</dbReference>